<protein>
    <submittedName>
        <fullName evidence="7">MFS transporter</fullName>
    </submittedName>
</protein>
<comment type="subcellular location">
    <subcellularLocation>
        <location evidence="1">Cell membrane</location>
        <topology evidence="1">Multi-pass membrane protein</topology>
    </subcellularLocation>
</comment>
<comment type="caution">
    <text evidence="7">The sequence shown here is derived from an EMBL/GenBank/DDBJ whole genome shotgun (WGS) entry which is preliminary data.</text>
</comment>
<dbReference type="PANTHER" id="PTHR23534">
    <property type="entry name" value="MFS PERMEASE"/>
    <property type="match status" value="1"/>
</dbReference>
<feature type="transmembrane region" description="Helical" evidence="5">
    <location>
        <begin position="171"/>
        <end position="192"/>
    </location>
</feature>
<reference evidence="7 8" key="1">
    <citation type="submission" date="2023-12" db="EMBL/GenBank/DDBJ databases">
        <title>Amycolatopsis sp. V23-08.</title>
        <authorList>
            <person name="Somphong A."/>
        </authorList>
    </citation>
    <scope>NUCLEOTIDE SEQUENCE [LARGE SCALE GENOMIC DNA]</scope>
    <source>
        <strain evidence="7 8">V23-08</strain>
    </source>
</reference>
<feature type="transmembrane region" description="Helical" evidence="5">
    <location>
        <begin position="222"/>
        <end position="240"/>
    </location>
</feature>
<dbReference type="Gene3D" id="1.20.1250.20">
    <property type="entry name" value="MFS general substrate transporter like domains"/>
    <property type="match status" value="2"/>
</dbReference>
<evidence type="ECO:0000256" key="2">
    <source>
        <dbReference type="ARBA" id="ARBA00022692"/>
    </source>
</evidence>
<evidence type="ECO:0000259" key="6">
    <source>
        <dbReference type="PROSITE" id="PS50850"/>
    </source>
</evidence>
<gene>
    <name evidence="7" type="ORF">VA596_20970</name>
</gene>
<keyword evidence="2 5" id="KW-0812">Transmembrane</keyword>
<feature type="transmembrane region" description="Helical" evidence="5">
    <location>
        <begin position="137"/>
        <end position="159"/>
    </location>
</feature>
<evidence type="ECO:0000256" key="5">
    <source>
        <dbReference type="SAM" id="Phobius"/>
    </source>
</evidence>
<organism evidence="7 8">
    <name type="scientific">Amycolatopsis heterodermiae</name>
    <dbReference type="NCBI Taxonomy" id="3110235"/>
    <lineage>
        <taxon>Bacteria</taxon>
        <taxon>Bacillati</taxon>
        <taxon>Actinomycetota</taxon>
        <taxon>Actinomycetes</taxon>
        <taxon>Pseudonocardiales</taxon>
        <taxon>Pseudonocardiaceae</taxon>
        <taxon>Amycolatopsis</taxon>
    </lineage>
</organism>
<dbReference type="EMBL" id="JAYFSI010000004">
    <property type="protein sequence ID" value="MEA5362020.1"/>
    <property type="molecule type" value="Genomic_DNA"/>
</dbReference>
<dbReference type="SUPFAM" id="SSF103473">
    <property type="entry name" value="MFS general substrate transporter"/>
    <property type="match status" value="1"/>
</dbReference>
<feature type="transmembrane region" description="Helical" evidence="5">
    <location>
        <begin position="252"/>
        <end position="270"/>
    </location>
</feature>
<feature type="transmembrane region" description="Helical" evidence="5">
    <location>
        <begin position="77"/>
        <end position="98"/>
    </location>
</feature>
<feature type="transmembrane region" description="Helical" evidence="5">
    <location>
        <begin position="104"/>
        <end position="125"/>
    </location>
</feature>
<feature type="transmembrane region" description="Helical" evidence="5">
    <location>
        <begin position="282"/>
        <end position="301"/>
    </location>
</feature>
<dbReference type="Proteomes" id="UP001304298">
    <property type="component" value="Unassembled WGS sequence"/>
</dbReference>
<dbReference type="InterPro" id="IPR036259">
    <property type="entry name" value="MFS_trans_sf"/>
</dbReference>
<evidence type="ECO:0000313" key="8">
    <source>
        <dbReference type="Proteomes" id="UP001304298"/>
    </source>
</evidence>
<feature type="transmembrane region" description="Helical" evidence="5">
    <location>
        <begin position="346"/>
        <end position="365"/>
    </location>
</feature>
<accession>A0ABU5R8N9</accession>
<evidence type="ECO:0000256" key="1">
    <source>
        <dbReference type="ARBA" id="ARBA00004651"/>
    </source>
</evidence>
<dbReference type="PROSITE" id="PS50850">
    <property type="entry name" value="MFS"/>
    <property type="match status" value="1"/>
</dbReference>
<proteinExistence type="predicted"/>
<keyword evidence="8" id="KW-1185">Reference proteome</keyword>
<feature type="transmembrane region" description="Helical" evidence="5">
    <location>
        <begin position="49"/>
        <end position="70"/>
    </location>
</feature>
<evidence type="ECO:0000256" key="4">
    <source>
        <dbReference type="ARBA" id="ARBA00023136"/>
    </source>
</evidence>
<feature type="transmembrane region" description="Helical" evidence="5">
    <location>
        <begin position="307"/>
        <end position="325"/>
    </location>
</feature>
<dbReference type="InterPro" id="IPR020846">
    <property type="entry name" value="MFS_dom"/>
</dbReference>
<dbReference type="RefSeq" id="WP_323329507.1">
    <property type="nucleotide sequence ID" value="NZ_JAYFSI010000004.1"/>
</dbReference>
<sequence>MGTLTTTGRTRSMAALFTGVALLNTATVGLSTAATLIVAAGSGPGWSGLPSVASVLGTAAGALGAGLLLPAHGRRRVLGAGYGVAAAGALVAFAGALTTSLLPLLLGILLVGIGNGGAQLSRYVAADLYPEERRGRALSTVVWAGTVGALAGPALMAPAANVVTRFGWPSLSGPVAVAVFATAGAALAAAFLPRGVPERLPDRPAVFAAGGPVRSPAVLKPLVAMVAAQLTMVAVMTMTPLQLQDHGHGLDVVGWVLSAHLVGMFALAPLSGRIADRWGPRVTINAGLGVLALASATAVAAPTAHTTGLPVALFLLGYGWNLVFVGGSAQLSRDLAPETRSRVQGVVDAVVWSASALAGLGSGQLFSGGGYGLVAVVGGVLALLPLVLVVPRRS</sequence>
<feature type="domain" description="Major facilitator superfamily (MFS) profile" evidence="6">
    <location>
        <begin position="10"/>
        <end position="394"/>
    </location>
</feature>
<dbReference type="Pfam" id="PF07690">
    <property type="entry name" value="MFS_1"/>
    <property type="match status" value="1"/>
</dbReference>
<dbReference type="InterPro" id="IPR011701">
    <property type="entry name" value="MFS"/>
</dbReference>
<feature type="transmembrane region" description="Helical" evidence="5">
    <location>
        <begin position="371"/>
        <end position="390"/>
    </location>
</feature>
<keyword evidence="3 5" id="KW-1133">Transmembrane helix</keyword>
<dbReference type="PANTHER" id="PTHR23534:SF1">
    <property type="entry name" value="MAJOR FACILITATOR SUPERFAMILY PROTEIN"/>
    <property type="match status" value="1"/>
</dbReference>
<name>A0ABU5R8N9_9PSEU</name>
<keyword evidence="4 5" id="KW-0472">Membrane</keyword>
<evidence type="ECO:0000313" key="7">
    <source>
        <dbReference type="EMBL" id="MEA5362020.1"/>
    </source>
</evidence>
<evidence type="ECO:0000256" key="3">
    <source>
        <dbReference type="ARBA" id="ARBA00022989"/>
    </source>
</evidence>